<reference evidence="7 8" key="1">
    <citation type="submission" date="2016-10" db="EMBL/GenBank/DDBJ databases">
        <authorList>
            <person name="de Groot N.N."/>
        </authorList>
    </citation>
    <scope>NUCLEOTIDE SEQUENCE [LARGE SCALE GENOMIC DNA]</scope>
    <source>
        <strain evidence="7 8">DSM 18346</strain>
    </source>
</reference>
<evidence type="ECO:0000256" key="5">
    <source>
        <dbReference type="PIRSR" id="PIRSR000446-1"/>
    </source>
</evidence>
<feature type="active site" evidence="5">
    <location>
        <position position="91"/>
    </location>
</feature>
<sequence>MGKTAFVFPGQGAQYVGMGKEFADNFKVSKRTYEEASDFLGIDMKGICFNGPDEELVKTENTQPAILTTSIAILRALEELGIDCQMTAGLSLGEYGSLVKSNVFEFSDAVKLVKNRGKYMQEAVPIGSGIMAAILGLDRSQLEECLKSCRQHGVVEAANYNSPGQIVISGEVEAVKLAVKKAVELGAKKAVVLPVSAPFHCSLLKPAGERLKYDLENLKINPPKIPVITNHAAQILNCKTQVIPSLVEQVSKSVLWQDSVELMIENGVDTFIEIGPGKTLAAFIKRITKALDKKVSIYSIEDMNGLKALTTSLGGI</sequence>
<evidence type="ECO:0000259" key="6">
    <source>
        <dbReference type="SMART" id="SM00827"/>
    </source>
</evidence>
<comment type="catalytic activity">
    <reaction evidence="3 4">
        <text>holo-[ACP] + malonyl-CoA = malonyl-[ACP] + CoA</text>
        <dbReference type="Rhea" id="RHEA:41792"/>
        <dbReference type="Rhea" id="RHEA-COMP:9623"/>
        <dbReference type="Rhea" id="RHEA-COMP:9685"/>
        <dbReference type="ChEBI" id="CHEBI:57287"/>
        <dbReference type="ChEBI" id="CHEBI:57384"/>
        <dbReference type="ChEBI" id="CHEBI:64479"/>
        <dbReference type="ChEBI" id="CHEBI:78449"/>
        <dbReference type="EC" id="2.3.1.39"/>
    </reaction>
</comment>
<dbReference type="InterPro" id="IPR001227">
    <property type="entry name" value="Ac_transferase_dom_sf"/>
</dbReference>
<dbReference type="SMART" id="SM00827">
    <property type="entry name" value="PKS_AT"/>
    <property type="match status" value="1"/>
</dbReference>
<dbReference type="InterPro" id="IPR014043">
    <property type="entry name" value="Acyl_transferase_dom"/>
</dbReference>
<dbReference type="GO" id="GO:0004314">
    <property type="term" value="F:[acyl-carrier-protein] S-malonyltransferase activity"/>
    <property type="evidence" value="ECO:0007669"/>
    <property type="project" value="UniProtKB-EC"/>
</dbReference>
<feature type="active site" evidence="5">
    <location>
        <position position="200"/>
    </location>
</feature>
<dbReference type="InterPro" id="IPR050858">
    <property type="entry name" value="Mal-CoA-ACP_Trans/PKS_FabD"/>
</dbReference>
<evidence type="ECO:0000313" key="8">
    <source>
        <dbReference type="Proteomes" id="UP000198718"/>
    </source>
</evidence>
<dbReference type="InterPro" id="IPR024925">
    <property type="entry name" value="Malonyl_CoA-ACP_transAc"/>
</dbReference>
<dbReference type="Pfam" id="PF00698">
    <property type="entry name" value="Acyl_transf_1"/>
    <property type="match status" value="1"/>
</dbReference>
<dbReference type="GO" id="GO:0006633">
    <property type="term" value="P:fatty acid biosynthetic process"/>
    <property type="evidence" value="ECO:0007669"/>
    <property type="project" value="TreeGrafter"/>
</dbReference>
<evidence type="ECO:0000256" key="2">
    <source>
        <dbReference type="ARBA" id="ARBA00023315"/>
    </source>
</evidence>
<dbReference type="OrthoDB" id="9805460at2"/>
<dbReference type="EMBL" id="FNFP01000002">
    <property type="protein sequence ID" value="SDK43988.1"/>
    <property type="molecule type" value="Genomic_DNA"/>
</dbReference>
<evidence type="ECO:0000256" key="4">
    <source>
        <dbReference type="PIRNR" id="PIRNR000446"/>
    </source>
</evidence>
<dbReference type="InterPro" id="IPR016036">
    <property type="entry name" value="Malonyl_transacylase_ACP-bd"/>
</dbReference>
<proteinExistence type="inferred from homology"/>
<dbReference type="PANTHER" id="PTHR42681">
    <property type="entry name" value="MALONYL-COA-ACYL CARRIER PROTEIN TRANSACYLASE, MITOCHONDRIAL"/>
    <property type="match status" value="1"/>
</dbReference>
<dbReference type="PIRSF" id="PIRSF000446">
    <property type="entry name" value="Mct"/>
    <property type="match status" value="1"/>
</dbReference>
<dbReference type="GO" id="GO:0005829">
    <property type="term" value="C:cytosol"/>
    <property type="evidence" value="ECO:0007669"/>
    <property type="project" value="TreeGrafter"/>
</dbReference>
<feature type="domain" description="Malonyl-CoA:ACP transacylase (MAT)" evidence="6">
    <location>
        <begin position="7"/>
        <end position="316"/>
    </location>
</feature>
<name>A0A1G9BWY7_9FIRM</name>
<dbReference type="FunFam" id="3.30.70.250:FF:000001">
    <property type="entry name" value="Malonyl CoA-acyl carrier protein transacylase"/>
    <property type="match status" value="1"/>
</dbReference>
<dbReference type="RefSeq" id="WP_090552219.1">
    <property type="nucleotide sequence ID" value="NZ_FNFP01000002.1"/>
</dbReference>
<keyword evidence="8" id="KW-1185">Reference proteome</keyword>
<dbReference type="InterPro" id="IPR004410">
    <property type="entry name" value="Malonyl_CoA-ACP_transAc_FabD"/>
</dbReference>
<dbReference type="SUPFAM" id="SSF52151">
    <property type="entry name" value="FabD/lysophospholipase-like"/>
    <property type="match status" value="1"/>
</dbReference>
<organism evidence="7 8">
    <name type="scientific">Natronincola ferrireducens</name>
    <dbReference type="NCBI Taxonomy" id="393762"/>
    <lineage>
        <taxon>Bacteria</taxon>
        <taxon>Bacillati</taxon>
        <taxon>Bacillota</taxon>
        <taxon>Clostridia</taxon>
        <taxon>Peptostreptococcales</taxon>
        <taxon>Natronincolaceae</taxon>
        <taxon>Natronincola</taxon>
    </lineage>
</organism>
<dbReference type="PANTHER" id="PTHR42681:SF1">
    <property type="entry name" value="MALONYL-COA-ACYL CARRIER PROTEIN TRANSACYLASE, MITOCHONDRIAL"/>
    <property type="match status" value="1"/>
</dbReference>
<dbReference type="AlphaFoldDB" id="A0A1G9BWY7"/>
<evidence type="ECO:0000313" key="7">
    <source>
        <dbReference type="EMBL" id="SDK43988.1"/>
    </source>
</evidence>
<dbReference type="Gene3D" id="3.40.366.10">
    <property type="entry name" value="Malonyl-Coenzyme A Acyl Carrier Protein, domain 2"/>
    <property type="match status" value="1"/>
</dbReference>
<evidence type="ECO:0000256" key="3">
    <source>
        <dbReference type="ARBA" id="ARBA00048462"/>
    </source>
</evidence>
<protein>
    <recommendedName>
        <fullName evidence="4">Malonyl CoA-acyl carrier protein transacylase</fullName>
        <ecNumber evidence="4">2.3.1.39</ecNumber>
    </recommendedName>
</protein>
<dbReference type="Gene3D" id="3.30.70.250">
    <property type="entry name" value="Malonyl-CoA ACP transacylase, ACP-binding"/>
    <property type="match status" value="1"/>
</dbReference>
<gene>
    <name evidence="7" type="ORF">SAMN05660472_01295</name>
</gene>
<dbReference type="STRING" id="393762.SAMN05660472_01295"/>
<dbReference type="Proteomes" id="UP000198718">
    <property type="component" value="Unassembled WGS sequence"/>
</dbReference>
<comment type="similarity">
    <text evidence="4">Belongs to the fabD family.</text>
</comment>
<dbReference type="InterPro" id="IPR016035">
    <property type="entry name" value="Acyl_Trfase/lysoPLipase"/>
</dbReference>
<evidence type="ECO:0000256" key="1">
    <source>
        <dbReference type="ARBA" id="ARBA00022679"/>
    </source>
</evidence>
<dbReference type="NCBIfam" id="TIGR00128">
    <property type="entry name" value="fabD"/>
    <property type="match status" value="1"/>
</dbReference>
<keyword evidence="2 4" id="KW-0012">Acyltransferase</keyword>
<keyword evidence="1 4" id="KW-0808">Transferase</keyword>
<dbReference type="EC" id="2.3.1.39" evidence="4"/>
<accession>A0A1G9BWY7</accession>
<dbReference type="SUPFAM" id="SSF55048">
    <property type="entry name" value="Probable ACP-binding domain of malonyl-CoA ACP transacylase"/>
    <property type="match status" value="1"/>
</dbReference>